<dbReference type="PANTHER" id="PTHR10188:SF6">
    <property type="entry name" value="N(4)-(BETA-N-ACETYLGLUCOSAMINYL)-L-ASPARAGINASE"/>
    <property type="match status" value="1"/>
</dbReference>
<sequence length="315" mass="32521">MPSAPPFTILVHGGSGRLYPEPMPAAKAAAYSAKLTEAAQAGYALLEQGGSSVAAVEASLRILEDSPLFNAGRGAVFSHDEVNELDASVMDGATLRAGAVAGVRTVRNPISAARAVMEQSAHVLLTGSGADAFAAQAGLEIVDPSWFRIEERWEQIQRVKQAERQRAAEQPGPPPAKYGTVGAVALDKAGNLAAGTSTGGMLNKKFGRVGDSPLIGAGTYANHCCAVSGTGHGEFFIRHAVAHDIAALVEYKGLPVAEAAALVMQKVAAAGGVGGVIALDAQGNIAMPHSTEGLFWAYRKADGQTQVNVCHMIIE</sequence>
<feature type="active site" description="Nucleophile" evidence="5">
    <location>
        <position position="180"/>
    </location>
</feature>
<dbReference type="FunFam" id="3.60.20.30:FF:000001">
    <property type="entry name" value="Isoaspartyl peptidase/L-asparaginase"/>
    <property type="match status" value="1"/>
</dbReference>
<dbReference type="OrthoDB" id="9780217at2"/>
<dbReference type="Pfam" id="PF01112">
    <property type="entry name" value="Asparaginase_2"/>
    <property type="match status" value="1"/>
</dbReference>
<dbReference type="Proteomes" id="UP000297739">
    <property type="component" value="Unassembled WGS sequence"/>
</dbReference>
<evidence type="ECO:0000256" key="3">
    <source>
        <dbReference type="ARBA" id="ARBA00022813"/>
    </source>
</evidence>
<feature type="binding site" evidence="6">
    <location>
        <begin position="230"/>
        <end position="233"/>
    </location>
    <ligand>
        <name>substrate</name>
    </ligand>
</feature>
<dbReference type="GO" id="GO:0006508">
    <property type="term" value="P:proteolysis"/>
    <property type="evidence" value="ECO:0007669"/>
    <property type="project" value="UniProtKB-KW"/>
</dbReference>
<keyword evidence="2" id="KW-0378">Hydrolase</keyword>
<name>A0A4Z0PR02_9BACT</name>
<organism evidence="8 9">
    <name type="scientific">Hymenobacter elongatus</name>
    <dbReference type="NCBI Taxonomy" id="877208"/>
    <lineage>
        <taxon>Bacteria</taxon>
        <taxon>Pseudomonadati</taxon>
        <taxon>Bacteroidota</taxon>
        <taxon>Cytophagia</taxon>
        <taxon>Cytophagales</taxon>
        <taxon>Hymenobacteraceae</taxon>
        <taxon>Hymenobacter</taxon>
    </lineage>
</organism>
<keyword evidence="1" id="KW-0645">Protease</keyword>
<evidence type="ECO:0000313" key="9">
    <source>
        <dbReference type="Proteomes" id="UP000297739"/>
    </source>
</evidence>
<evidence type="ECO:0000256" key="5">
    <source>
        <dbReference type="PIRSR" id="PIRSR600246-1"/>
    </source>
</evidence>
<dbReference type="EMBL" id="SRLD01000001">
    <property type="protein sequence ID" value="TGE20058.1"/>
    <property type="molecule type" value="Genomic_DNA"/>
</dbReference>
<accession>A0A4Z0PR02</accession>
<dbReference type="GO" id="GO:0008233">
    <property type="term" value="F:peptidase activity"/>
    <property type="evidence" value="ECO:0007669"/>
    <property type="project" value="UniProtKB-KW"/>
</dbReference>
<protein>
    <recommendedName>
        <fullName evidence="4">Isoaspartyl peptidase</fullName>
    </recommendedName>
</protein>
<dbReference type="Gene3D" id="3.60.20.30">
    <property type="entry name" value="(Glycosyl)asparaginase"/>
    <property type="match status" value="1"/>
</dbReference>
<feature type="site" description="Cleavage; by autolysis" evidence="7">
    <location>
        <begin position="179"/>
        <end position="180"/>
    </location>
</feature>
<evidence type="ECO:0000256" key="1">
    <source>
        <dbReference type="ARBA" id="ARBA00022670"/>
    </source>
</evidence>
<evidence type="ECO:0000313" key="8">
    <source>
        <dbReference type="EMBL" id="TGE20058.1"/>
    </source>
</evidence>
<dbReference type="RefSeq" id="WP_135495732.1">
    <property type="nucleotide sequence ID" value="NZ_SRLD01000001.1"/>
</dbReference>
<evidence type="ECO:0000256" key="7">
    <source>
        <dbReference type="PIRSR" id="PIRSR600246-3"/>
    </source>
</evidence>
<gene>
    <name evidence="8" type="ORF">E5J99_00375</name>
</gene>
<keyword evidence="3" id="KW-0068">Autocatalytic cleavage</keyword>
<dbReference type="CDD" id="cd04701">
    <property type="entry name" value="Asparaginase_2"/>
    <property type="match status" value="1"/>
</dbReference>
<dbReference type="PANTHER" id="PTHR10188">
    <property type="entry name" value="L-ASPARAGINASE"/>
    <property type="match status" value="1"/>
</dbReference>
<dbReference type="SUPFAM" id="SSF56235">
    <property type="entry name" value="N-terminal nucleophile aminohydrolases (Ntn hydrolases)"/>
    <property type="match status" value="1"/>
</dbReference>
<evidence type="ECO:0000256" key="4">
    <source>
        <dbReference type="ARBA" id="ARBA00069124"/>
    </source>
</evidence>
<dbReference type="GO" id="GO:0016811">
    <property type="term" value="F:hydrolase activity, acting on carbon-nitrogen (but not peptide) bonds, in linear amides"/>
    <property type="evidence" value="ECO:0007669"/>
    <property type="project" value="UniProtKB-ARBA"/>
</dbReference>
<dbReference type="AlphaFoldDB" id="A0A4Z0PR02"/>
<dbReference type="InterPro" id="IPR000246">
    <property type="entry name" value="Peptidase_T2"/>
</dbReference>
<dbReference type="InterPro" id="IPR029055">
    <property type="entry name" value="Ntn_hydrolases_N"/>
</dbReference>
<reference evidence="8 9" key="1">
    <citation type="submission" date="2019-04" db="EMBL/GenBank/DDBJ databases">
        <authorList>
            <person name="Feng G."/>
            <person name="Zhang J."/>
            <person name="Zhu H."/>
        </authorList>
    </citation>
    <scope>NUCLEOTIDE SEQUENCE [LARGE SCALE GENOMIC DNA]</scope>
    <source>
        <strain evidence="8 9">JCM 17223</strain>
    </source>
</reference>
<feature type="binding site" evidence="6">
    <location>
        <begin position="208"/>
        <end position="211"/>
    </location>
    <ligand>
        <name>substrate</name>
    </ligand>
</feature>
<evidence type="ECO:0000256" key="6">
    <source>
        <dbReference type="PIRSR" id="PIRSR600246-2"/>
    </source>
</evidence>
<evidence type="ECO:0000256" key="2">
    <source>
        <dbReference type="ARBA" id="ARBA00022801"/>
    </source>
</evidence>
<comment type="caution">
    <text evidence="8">The sequence shown here is derived from an EMBL/GenBank/DDBJ whole genome shotgun (WGS) entry which is preliminary data.</text>
</comment>
<keyword evidence="9" id="KW-1185">Reference proteome</keyword>
<proteinExistence type="predicted"/>